<organism evidence="1 2">
    <name type="scientific">Amedibacillus dolichus</name>
    <dbReference type="NCBI Taxonomy" id="31971"/>
    <lineage>
        <taxon>Bacteria</taxon>
        <taxon>Bacillati</taxon>
        <taxon>Bacillota</taxon>
        <taxon>Erysipelotrichia</taxon>
        <taxon>Erysipelotrichales</taxon>
        <taxon>Erysipelotrichaceae</taxon>
        <taxon>Amedibacillus</taxon>
    </lineage>
</organism>
<dbReference type="Proteomes" id="UP000753219">
    <property type="component" value="Unassembled WGS sequence"/>
</dbReference>
<name>A0A942W8Q4_9FIRM</name>
<proteinExistence type="predicted"/>
<comment type="caution">
    <text evidence="1">The sequence shown here is derived from an EMBL/GenBank/DDBJ whole genome shotgun (WGS) entry which is preliminary data.</text>
</comment>
<gene>
    <name evidence="1" type="ORF">KHZ85_04480</name>
</gene>
<accession>A0A942W8Q4</accession>
<evidence type="ECO:0000313" key="2">
    <source>
        <dbReference type="Proteomes" id="UP000753219"/>
    </source>
</evidence>
<protein>
    <submittedName>
        <fullName evidence="1">Uncharacterized protein</fullName>
    </submittedName>
</protein>
<dbReference type="AlphaFoldDB" id="A0A942W8Q4"/>
<evidence type="ECO:0000313" key="1">
    <source>
        <dbReference type="EMBL" id="MBS4884003.1"/>
    </source>
</evidence>
<reference evidence="1" key="1">
    <citation type="submission" date="2021-02" db="EMBL/GenBank/DDBJ databases">
        <title>Infant gut strain persistence is associated with maternal origin, phylogeny, and functional potential including surface adhesion and iron acquisition.</title>
        <authorList>
            <person name="Lou Y.C."/>
        </authorList>
    </citation>
    <scope>NUCLEOTIDE SEQUENCE</scope>
    <source>
        <strain evidence="1">L3_108_103G1_dasL3_108_103G1_concoct_2</strain>
    </source>
</reference>
<dbReference type="RefSeq" id="WP_278639980.1">
    <property type="nucleotide sequence ID" value="NZ_JAGZMZ010000008.1"/>
</dbReference>
<dbReference type="EMBL" id="JAGZMZ010000008">
    <property type="protein sequence ID" value="MBS4884003.1"/>
    <property type="molecule type" value="Genomic_DNA"/>
</dbReference>
<sequence>MLHILDQIYSQKEYIDIELIGVDSLDELGIKPLDYKIRIPKNRRYNTWVSEVNGWVKTRIDYAQRPKSWDQYVSKVDEIRKDINKLIQKTIRLIDDVYKKGGFTKERLDQVKKQIGIFQKHNFLENYLPVSVVDPYCLYSEGQNNLEGENNIAVSEIFPISQLLSVEKYKCFREYFNRVISSLGNFYTLYRQFGDMA</sequence>